<feature type="chain" id="PRO_5045032541" description="Outer membrane protein beta-barrel domain-containing protein" evidence="1">
    <location>
        <begin position="19"/>
        <end position="182"/>
    </location>
</feature>
<dbReference type="EMBL" id="JAUFQU010000090">
    <property type="protein sequence ID" value="MDN3710462.1"/>
    <property type="molecule type" value="Genomic_DNA"/>
</dbReference>
<accession>A0ABT8D387</accession>
<sequence length="182" mass="20561">MRKTLLFLFGLLYSSTFAQSHYAGQYSLGLNYGFVNKGTNYNLNVQKLIGNKFLGLRADLDLLKQDYNVSFYGVERYQGNFESKRIGIAGTYSLEKVIPHPFYVQLYLGGLYSNEKLKNFGIIQDVLPVYNSNNFGAYGGVELELVVFPAFSLTGGFKYQNVFQSTIDKELLFGQVGVKINF</sequence>
<gene>
    <name evidence="2" type="ORF">QW060_23880</name>
    <name evidence="3" type="ORF">QW060_26895</name>
    <name evidence="4" type="ORF">QW060_26985</name>
</gene>
<feature type="signal peptide" evidence="1">
    <location>
        <begin position="1"/>
        <end position="18"/>
    </location>
</feature>
<name>A0ABT8D387_9FLAO</name>
<evidence type="ECO:0008006" key="6">
    <source>
        <dbReference type="Google" id="ProtNLM"/>
    </source>
</evidence>
<reference evidence="2" key="1">
    <citation type="journal article" date="2014" name="Int. J. Syst. Evol. Microbiol.">
        <title>Complete genome of a new Firmicutes species belonging to the dominant human colonic microbiota ('Ruminococcus bicirculans') reveals two chromosomes and a selective capacity to utilize plant glucans.</title>
        <authorList>
            <consortium name="NISC Comparative Sequencing Program"/>
            <person name="Wegmann U."/>
            <person name="Louis P."/>
            <person name="Goesmann A."/>
            <person name="Henrissat B."/>
            <person name="Duncan S.H."/>
            <person name="Flint H.J."/>
        </authorList>
    </citation>
    <scope>NUCLEOTIDE SEQUENCE</scope>
    <source>
        <strain evidence="2">CECT 7184</strain>
    </source>
</reference>
<reference evidence="2" key="3">
    <citation type="submission" date="2023-06" db="EMBL/GenBank/DDBJ databases">
        <authorList>
            <person name="Lucena T."/>
            <person name="Sun Q."/>
        </authorList>
    </citation>
    <scope>NUCLEOTIDE SEQUENCE</scope>
    <source>
        <strain evidence="2">CECT 7184</strain>
    </source>
</reference>
<proteinExistence type="predicted"/>
<protein>
    <recommendedName>
        <fullName evidence="6">Outer membrane protein beta-barrel domain-containing protein</fullName>
    </recommendedName>
</protein>
<reference evidence="5" key="2">
    <citation type="journal article" date="2019" name="Int. J. Syst. Evol. Microbiol.">
        <title>The Global Catalogue of Microorganisms (GCM) 10K type strain sequencing project: providing services to taxonomists for standard genome sequencing and annotation.</title>
        <authorList>
            <consortium name="The Broad Institute Genomics Platform"/>
            <consortium name="The Broad Institute Genome Sequencing Center for Infectious Disease"/>
            <person name="Wu L."/>
            <person name="Ma J."/>
        </authorList>
    </citation>
    <scope>NUCLEOTIDE SEQUENCE [LARGE SCALE GENOMIC DNA]</scope>
    <source>
        <strain evidence="5">CECT 7184</strain>
    </source>
</reference>
<evidence type="ECO:0000313" key="2">
    <source>
        <dbReference type="EMBL" id="MDN3709945.1"/>
    </source>
</evidence>
<dbReference type="RefSeq" id="WP_290365316.1">
    <property type="nucleotide sequence ID" value="NZ_JAUFQU010000069.1"/>
</dbReference>
<dbReference type="EMBL" id="JAUFQU010000089">
    <property type="protein sequence ID" value="MDN3710446.1"/>
    <property type="molecule type" value="Genomic_DNA"/>
</dbReference>
<evidence type="ECO:0000256" key="1">
    <source>
        <dbReference type="SAM" id="SignalP"/>
    </source>
</evidence>
<dbReference type="EMBL" id="JAUFQU010000069">
    <property type="protein sequence ID" value="MDN3709945.1"/>
    <property type="molecule type" value="Genomic_DNA"/>
</dbReference>
<comment type="caution">
    <text evidence="2">The sequence shown here is derived from an EMBL/GenBank/DDBJ whole genome shotgun (WGS) entry which is preliminary data.</text>
</comment>
<keyword evidence="5" id="KW-1185">Reference proteome</keyword>
<organism evidence="2 5">
    <name type="scientific">Paenimyroides ceti</name>
    <dbReference type="NCBI Taxonomy" id="395087"/>
    <lineage>
        <taxon>Bacteria</taxon>
        <taxon>Pseudomonadati</taxon>
        <taxon>Bacteroidota</taxon>
        <taxon>Flavobacteriia</taxon>
        <taxon>Flavobacteriales</taxon>
        <taxon>Flavobacteriaceae</taxon>
        <taxon>Paenimyroides</taxon>
    </lineage>
</organism>
<evidence type="ECO:0000313" key="5">
    <source>
        <dbReference type="Proteomes" id="UP001242368"/>
    </source>
</evidence>
<keyword evidence="1" id="KW-0732">Signal</keyword>
<evidence type="ECO:0000313" key="4">
    <source>
        <dbReference type="EMBL" id="MDN3710462.1"/>
    </source>
</evidence>
<evidence type="ECO:0000313" key="3">
    <source>
        <dbReference type="EMBL" id="MDN3710446.1"/>
    </source>
</evidence>
<dbReference type="Proteomes" id="UP001242368">
    <property type="component" value="Unassembled WGS sequence"/>
</dbReference>